<proteinExistence type="predicted"/>
<reference evidence="4" key="1">
    <citation type="journal article" date="2019" name="Int. J. Syst. Evol. Microbiol.">
        <title>The Global Catalogue of Microorganisms (GCM) 10K type strain sequencing project: providing services to taxonomists for standard genome sequencing and annotation.</title>
        <authorList>
            <consortium name="The Broad Institute Genomics Platform"/>
            <consortium name="The Broad Institute Genome Sequencing Center for Infectious Disease"/>
            <person name="Wu L."/>
            <person name="Ma J."/>
        </authorList>
    </citation>
    <scope>NUCLEOTIDE SEQUENCE [LARGE SCALE GENOMIC DNA]</scope>
    <source>
        <strain evidence="4">CCUG 58411</strain>
    </source>
</reference>
<sequence>MRKLILMILVVMPMLGTAWAADKPVKKPAAKPPVNNAVPPCDNSPNSKKPSCDMDSDSVNVPPKMPHERGVIVPPEVPAEGLPNREKDIPQPKEPMQPTSFENNLQN</sequence>
<evidence type="ECO:0000313" key="3">
    <source>
        <dbReference type="EMBL" id="MFD1122040.1"/>
    </source>
</evidence>
<evidence type="ECO:0000256" key="1">
    <source>
        <dbReference type="SAM" id="MobiDB-lite"/>
    </source>
</evidence>
<keyword evidence="4" id="KW-1185">Reference proteome</keyword>
<gene>
    <name evidence="3" type="ORF">ACFQ2T_05965</name>
</gene>
<accession>A0ABW3PIF6</accession>
<feature type="compositionally biased region" description="Polar residues" evidence="1">
    <location>
        <begin position="97"/>
        <end position="107"/>
    </location>
</feature>
<feature type="chain" id="PRO_5045576295" evidence="2">
    <location>
        <begin position="21"/>
        <end position="107"/>
    </location>
</feature>
<keyword evidence="2" id="KW-0732">Signal</keyword>
<name>A0ABW3PIF6_9PROT</name>
<organism evidence="3 4">
    <name type="scientific">Methylophilus flavus</name>
    <dbReference type="NCBI Taxonomy" id="640084"/>
    <lineage>
        <taxon>Bacteria</taxon>
        <taxon>Pseudomonadati</taxon>
        <taxon>Pseudomonadota</taxon>
        <taxon>Betaproteobacteria</taxon>
        <taxon>Nitrosomonadales</taxon>
        <taxon>Methylophilaceae</taxon>
        <taxon>Methylophilus</taxon>
    </lineage>
</organism>
<comment type="caution">
    <text evidence="3">The sequence shown here is derived from an EMBL/GenBank/DDBJ whole genome shotgun (WGS) entry which is preliminary data.</text>
</comment>
<dbReference type="EMBL" id="JBHTLN010000001">
    <property type="protein sequence ID" value="MFD1122040.1"/>
    <property type="molecule type" value="Genomic_DNA"/>
</dbReference>
<feature type="region of interest" description="Disordered" evidence="1">
    <location>
        <begin position="25"/>
        <end position="107"/>
    </location>
</feature>
<dbReference type="Proteomes" id="UP001597206">
    <property type="component" value="Unassembled WGS sequence"/>
</dbReference>
<evidence type="ECO:0000256" key="2">
    <source>
        <dbReference type="SAM" id="SignalP"/>
    </source>
</evidence>
<protein>
    <submittedName>
        <fullName evidence="3">Uncharacterized protein</fullName>
    </submittedName>
</protein>
<feature type="signal peptide" evidence="2">
    <location>
        <begin position="1"/>
        <end position="20"/>
    </location>
</feature>
<evidence type="ECO:0000313" key="4">
    <source>
        <dbReference type="Proteomes" id="UP001597206"/>
    </source>
</evidence>
<dbReference type="RefSeq" id="WP_379031838.1">
    <property type="nucleotide sequence ID" value="NZ_JBHTLN010000001.1"/>
</dbReference>